<dbReference type="InterPro" id="IPR012677">
    <property type="entry name" value="Nucleotide-bd_a/b_plait_sf"/>
</dbReference>
<proteinExistence type="predicted"/>
<dbReference type="Gene3D" id="3.30.70.330">
    <property type="match status" value="1"/>
</dbReference>
<organism evidence="2 3">
    <name type="scientific">Citrullus colocynthis</name>
    <name type="common">colocynth</name>
    <dbReference type="NCBI Taxonomy" id="252529"/>
    <lineage>
        <taxon>Eukaryota</taxon>
        <taxon>Viridiplantae</taxon>
        <taxon>Streptophyta</taxon>
        <taxon>Embryophyta</taxon>
        <taxon>Tracheophyta</taxon>
        <taxon>Spermatophyta</taxon>
        <taxon>Magnoliopsida</taxon>
        <taxon>eudicotyledons</taxon>
        <taxon>Gunneridae</taxon>
        <taxon>Pentapetalae</taxon>
        <taxon>rosids</taxon>
        <taxon>fabids</taxon>
        <taxon>Cucurbitales</taxon>
        <taxon>Cucurbitaceae</taxon>
        <taxon>Benincaseae</taxon>
        <taxon>Citrullus</taxon>
    </lineage>
</organism>
<evidence type="ECO:0000313" key="2">
    <source>
        <dbReference type="EMBL" id="CAK9325455.1"/>
    </source>
</evidence>
<name>A0ABP0YY35_9ROSI</name>
<dbReference type="InterPro" id="IPR007201">
    <property type="entry name" value="Mei2-like_Rrm_C"/>
</dbReference>
<gene>
    <name evidence="2" type="ORF">CITCOLO1_LOCUS17716</name>
</gene>
<dbReference type="Proteomes" id="UP001642487">
    <property type="component" value="Chromosome 7"/>
</dbReference>
<feature type="domain" description="Mei2-like C-terminal RNA recognition motif" evidence="1">
    <location>
        <begin position="124"/>
        <end position="239"/>
    </location>
</feature>
<dbReference type="InterPro" id="IPR035979">
    <property type="entry name" value="RBD_domain_sf"/>
</dbReference>
<protein>
    <recommendedName>
        <fullName evidence="1">Mei2-like C-terminal RNA recognition motif domain-containing protein</fullName>
    </recommendedName>
</protein>
<reference evidence="2 3" key="1">
    <citation type="submission" date="2024-03" db="EMBL/GenBank/DDBJ databases">
        <authorList>
            <person name="Gkanogiannis A."/>
            <person name="Becerra Lopez-Lavalle L."/>
        </authorList>
    </citation>
    <scope>NUCLEOTIDE SEQUENCE [LARGE SCALE GENOMIC DNA]</scope>
</reference>
<sequence>MTTSLNPNADPFLYTTPFLSPPKPQFSPIPIYKTPPTLILAPPLHGYGAPNYVGHPMLGLLSHDVVPQVASSWPCSDGLCGGGGERKYCKIKKCVPRLRFRVGDETTLQFQSPLQLLPSETQTTTLMIKNIPNQFRRNHLMNILDEHCKWKNAICEKKDSRLRSEYDFVYLPMDFRKYWFHGKISNLGYAFVNFTNPTAASEFCKAFHRRQWDVVLNKKVCEVKRAKLQGLKALMDAFRNKIFWCHANNYLPVMLEPSSDGYRSYRAIPVGKRIARPPPCSIKKCG</sequence>
<evidence type="ECO:0000313" key="3">
    <source>
        <dbReference type="Proteomes" id="UP001642487"/>
    </source>
</evidence>
<dbReference type="EMBL" id="OZ021741">
    <property type="protein sequence ID" value="CAK9325455.1"/>
    <property type="molecule type" value="Genomic_DNA"/>
</dbReference>
<dbReference type="SUPFAM" id="SSF54928">
    <property type="entry name" value="RNA-binding domain, RBD"/>
    <property type="match status" value="1"/>
</dbReference>
<evidence type="ECO:0000259" key="1">
    <source>
        <dbReference type="Pfam" id="PF04059"/>
    </source>
</evidence>
<accession>A0ABP0YY35</accession>
<dbReference type="Pfam" id="PF04059">
    <property type="entry name" value="RRM_2"/>
    <property type="match status" value="1"/>
</dbReference>
<keyword evidence="3" id="KW-1185">Reference proteome</keyword>